<dbReference type="InterPro" id="IPR017926">
    <property type="entry name" value="GATASE"/>
</dbReference>
<dbReference type="PANTHER" id="PTHR42695">
    <property type="entry name" value="GLUTAMINE AMIDOTRANSFERASE YLR126C-RELATED"/>
    <property type="match status" value="1"/>
</dbReference>
<dbReference type="InterPro" id="IPR044992">
    <property type="entry name" value="ChyE-like"/>
</dbReference>
<keyword evidence="2" id="KW-0315">Glutamine amidotransferase</keyword>
<dbReference type="RefSeq" id="WP_263048608.1">
    <property type="nucleotide sequence ID" value="NZ_CP106738.1"/>
</dbReference>
<evidence type="ECO:0000313" key="2">
    <source>
        <dbReference type="EMBL" id="UXX84281.1"/>
    </source>
</evidence>
<dbReference type="Pfam" id="PF00117">
    <property type="entry name" value="GATase"/>
    <property type="match status" value="1"/>
</dbReference>
<name>A0ABY6DDN7_9RHOB</name>
<organism evidence="2 3">
    <name type="scientific">Roseovarius pelagicus</name>
    <dbReference type="NCBI Taxonomy" id="2980108"/>
    <lineage>
        <taxon>Bacteria</taxon>
        <taxon>Pseudomonadati</taxon>
        <taxon>Pseudomonadota</taxon>
        <taxon>Alphaproteobacteria</taxon>
        <taxon>Rhodobacterales</taxon>
        <taxon>Roseobacteraceae</taxon>
        <taxon>Roseovarius</taxon>
    </lineage>
</organism>
<dbReference type="Gene3D" id="3.40.50.880">
    <property type="match status" value="1"/>
</dbReference>
<reference evidence="2" key="1">
    <citation type="submission" date="2022-10" db="EMBL/GenBank/DDBJ databases">
        <title>Roseovarius pelagicus sp. nov., isolated from Arctic seawater.</title>
        <authorList>
            <person name="Hong Y.W."/>
            <person name="Hwang C.Y."/>
        </authorList>
    </citation>
    <scope>NUCLEOTIDE SEQUENCE</scope>
    <source>
        <strain evidence="2">HL-MP18</strain>
    </source>
</reference>
<evidence type="ECO:0000313" key="3">
    <source>
        <dbReference type="Proteomes" id="UP001064087"/>
    </source>
</evidence>
<gene>
    <name evidence="2" type="ORF">N7U68_06435</name>
</gene>
<evidence type="ECO:0000259" key="1">
    <source>
        <dbReference type="Pfam" id="PF00117"/>
    </source>
</evidence>
<keyword evidence="3" id="KW-1185">Reference proteome</keyword>
<feature type="domain" description="Glutamine amidotransferase" evidence="1">
    <location>
        <begin position="37"/>
        <end position="177"/>
    </location>
</feature>
<dbReference type="Proteomes" id="UP001064087">
    <property type="component" value="Chromosome"/>
</dbReference>
<dbReference type="SUPFAM" id="SSF52317">
    <property type="entry name" value="Class I glutamine amidotransferase-like"/>
    <property type="match status" value="1"/>
</dbReference>
<dbReference type="InterPro" id="IPR029062">
    <property type="entry name" value="Class_I_gatase-like"/>
</dbReference>
<dbReference type="PROSITE" id="PS51273">
    <property type="entry name" value="GATASE_TYPE_1"/>
    <property type="match status" value="1"/>
</dbReference>
<accession>A0ABY6DDN7</accession>
<sequence>MRILIIQHDTSGHAGRFQHLFTAHGIRVTAIIAPKTTEWPALDSFDALWVMGGAMQLWETEAHPWLTSEIAFIKQCVLAAGKPYFGVCFGHQLLAVACGGQVGAAQTREFGLLSIKGGDAVLGGDGTDHREVFQWHSAEVSAMPPGFHSGWRSPDCAYQTMQGPNGVHSVQFHSEVDVATLQDWYAMPGVIDDLVAIGGASLPDRLLADFKERTGQQEAMAEELFGNWLRGAKLRLGER</sequence>
<dbReference type="CDD" id="cd01741">
    <property type="entry name" value="GATase1_1"/>
    <property type="match status" value="1"/>
</dbReference>
<protein>
    <submittedName>
        <fullName evidence="2">Type 1 glutamine amidotransferase</fullName>
    </submittedName>
</protein>
<proteinExistence type="predicted"/>
<dbReference type="EMBL" id="CP106738">
    <property type="protein sequence ID" value="UXX84281.1"/>
    <property type="molecule type" value="Genomic_DNA"/>
</dbReference>
<dbReference type="PANTHER" id="PTHR42695:SF5">
    <property type="entry name" value="GLUTAMINE AMIDOTRANSFERASE YLR126C-RELATED"/>
    <property type="match status" value="1"/>
</dbReference>